<dbReference type="SUPFAM" id="SSF47598">
    <property type="entry name" value="Ribbon-helix-helix"/>
    <property type="match status" value="1"/>
</dbReference>
<evidence type="ECO:0000313" key="1">
    <source>
        <dbReference type="EMBL" id="HIU27833.1"/>
    </source>
</evidence>
<name>A0A9D1L949_9FIRM</name>
<dbReference type="GO" id="GO:0006355">
    <property type="term" value="P:regulation of DNA-templated transcription"/>
    <property type="evidence" value="ECO:0007669"/>
    <property type="project" value="InterPro"/>
</dbReference>
<proteinExistence type="predicted"/>
<reference evidence="1" key="1">
    <citation type="submission" date="2020-10" db="EMBL/GenBank/DDBJ databases">
        <authorList>
            <person name="Gilroy R."/>
        </authorList>
    </citation>
    <scope>NUCLEOTIDE SEQUENCE</scope>
    <source>
        <strain evidence="1">11300</strain>
    </source>
</reference>
<dbReference type="AlphaFoldDB" id="A0A9D1L949"/>
<evidence type="ECO:0000313" key="2">
    <source>
        <dbReference type="Proteomes" id="UP000824091"/>
    </source>
</evidence>
<sequence>MAISNNKTRILITLPLKDKELLEKVAKKENRSVSNYVYTLILKDLDDKQKHL</sequence>
<dbReference type="InterPro" id="IPR010985">
    <property type="entry name" value="Ribbon_hlx_hlx"/>
</dbReference>
<comment type="caution">
    <text evidence="1">The sequence shown here is derived from an EMBL/GenBank/DDBJ whole genome shotgun (WGS) entry which is preliminary data.</text>
</comment>
<protein>
    <submittedName>
        <fullName evidence="1">DNA-binding protein</fullName>
    </submittedName>
</protein>
<accession>A0A9D1L949</accession>
<dbReference type="EMBL" id="DVMO01000084">
    <property type="protein sequence ID" value="HIU27833.1"/>
    <property type="molecule type" value="Genomic_DNA"/>
</dbReference>
<dbReference type="GO" id="GO:0003677">
    <property type="term" value="F:DNA binding"/>
    <property type="evidence" value="ECO:0007669"/>
    <property type="project" value="UniProtKB-KW"/>
</dbReference>
<gene>
    <name evidence="1" type="ORF">IAD16_05590</name>
</gene>
<organism evidence="1 2">
    <name type="scientific">Candidatus Fimisoma avicola</name>
    <dbReference type="NCBI Taxonomy" id="2840826"/>
    <lineage>
        <taxon>Bacteria</taxon>
        <taxon>Bacillati</taxon>
        <taxon>Bacillota</taxon>
        <taxon>Clostridia</taxon>
        <taxon>Eubacteriales</taxon>
        <taxon>Candidatus Fimisoma</taxon>
    </lineage>
</organism>
<dbReference type="Proteomes" id="UP000824091">
    <property type="component" value="Unassembled WGS sequence"/>
</dbReference>
<keyword evidence="1" id="KW-0238">DNA-binding</keyword>
<reference evidence="1" key="2">
    <citation type="journal article" date="2021" name="PeerJ">
        <title>Extensive microbial diversity within the chicken gut microbiome revealed by metagenomics and culture.</title>
        <authorList>
            <person name="Gilroy R."/>
            <person name="Ravi A."/>
            <person name="Getino M."/>
            <person name="Pursley I."/>
            <person name="Horton D.L."/>
            <person name="Alikhan N.F."/>
            <person name="Baker D."/>
            <person name="Gharbi K."/>
            <person name="Hall N."/>
            <person name="Watson M."/>
            <person name="Adriaenssens E.M."/>
            <person name="Foster-Nyarko E."/>
            <person name="Jarju S."/>
            <person name="Secka A."/>
            <person name="Antonio M."/>
            <person name="Oren A."/>
            <person name="Chaudhuri R.R."/>
            <person name="La Ragione R."/>
            <person name="Hildebrand F."/>
            <person name="Pallen M.J."/>
        </authorList>
    </citation>
    <scope>NUCLEOTIDE SEQUENCE</scope>
    <source>
        <strain evidence="1">11300</strain>
    </source>
</reference>